<feature type="region of interest" description="Disordered" evidence="1">
    <location>
        <begin position="1"/>
        <end position="33"/>
    </location>
</feature>
<sequence>MEEGVSTDETGESGELSDRSVEEPCGLKDELADDETPNYGDVIGLTADAILRKVFRSDNGAYEFYKRFGKCHRFSVRKGDCGREGEGRFIKRRFFCNRARLRELKHYNRLDWWRVHKPETMTKCEQGKAVCIP</sequence>
<gene>
    <name evidence="2" type="ORF">PIB30_032140</name>
</gene>
<feature type="compositionally biased region" description="Basic and acidic residues" evidence="1">
    <location>
        <begin position="16"/>
        <end position="30"/>
    </location>
</feature>
<dbReference type="EMBL" id="JASCZI010211589">
    <property type="protein sequence ID" value="MED6194826.1"/>
    <property type="molecule type" value="Genomic_DNA"/>
</dbReference>
<evidence type="ECO:0008006" key="4">
    <source>
        <dbReference type="Google" id="ProtNLM"/>
    </source>
</evidence>
<proteinExistence type="predicted"/>
<accession>A0ABU6XAL1</accession>
<reference evidence="2 3" key="1">
    <citation type="journal article" date="2023" name="Plants (Basel)">
        <title>Bridging the Gap: Combining Genomics and Transcriptomics Approaches to Understand Stylosanthes scabra, an Orphan Legume from the Brazilian Caatinga.</title>
        <authorList>
            <person name="Ferreira-Neto J.R.C."/>
            <person name="da Silva M.D."/>
            <person name="Binneck E."/>
            <person name="de Melo N.F."/>
            <person name="da Silva R.H."/>
            <person name="de Melo A.L.T.M."/>
            <person name="Pandolfi V."/>
            <person name="Bustamante F.O."/>
            <person name="Brasileiro-Vidal A.C."/>
            <person name="Benko-Iseppon A.M."/>
        </authorList>
    </citation>
    <scope>NUCLEOTIDE SEQUENCE [LARGE SCALE GENOMIC DNA]</scope>
    <source>
        <tissue evidence="2">Leaves</tissue>
    </source>
</reference>
<dbReference type="Proteomes" id="UP001341840">
    <property type="component" value="Unassembled WGS sequence"/>
</dbReference>
<keyword evidence="3" id="KW-1185">Reference proteome</keyword>
<organism evidence="2 3">
    <name type="scientific">Stylosanthes scabra</name>
    <dbReference type="NCBI Taxonomy" id="79078"/>
    <lineage>
        <taxon>Eukaryota</taxon>
        <taxon>Viridiplantae</taxon>
        <taxon>Streptophyta</taxon>
        <taxon>Embryophyta</taxon>
        <taxon>Tracheophyta</taxon>
        <taxon>Spermatophyta</taxon>
        <taxon>Magnoliopsida</taxon>
        <taxon>eudicotyledons</taxon>
        <taxon>Gunneridae</taxon>
        <taxon>Pentapetalae</taxon>
        <taxon>rosids</taxon>
        <taxon>fabids</taxon>
        <taxon>Fabales</taxon>
        <taxon>Fabaceae</taxon>
        <taxon>Papilionoideae</taxon>
        <taxon>50 kb inversion clade</taxon>
        <taxon>dalbergioids sensu lato</taxon>
        <taxon>Dalbergieae</taxon>
        <taxon>Pterocarpus clade</taxon>
        <taxon>Stylosanthes</taxon>
    </lineage>
</organism>
<evidence type="ECO:0000313" key="3">
    <source>
        <dbReference type="Proteomes" id="UP001341840"/>
    </source>
</evidence>
<protein>
    <recommendedName>
        <fullName evidence="4">FAR1 domain-containing protein</fullName>
    </recommendedName>
</protein>
<dbReference type="PANTHER" id="PTHR46328:SF33">
    <property type="entry name" value="FAR1 DNA-BINDING DOMAIN PROTEIN"/>
    <property type="match status" value="1"/>
</dbReference>
<evidence type="ECO:0000313" key="2">
    <source>
        <dbReference type="EMBL" id="MED6194826.1"/>
    </source>
</evidence>
<evidence type="ECO:0000256" key="1">
    <source>
        <dbReference type="SAM" id="MobiDB-lite"/>
    </source>
</evidence>
<name>A0ABU6XAL1_9FABA</name>
<feature type="compositionally biased region" description="Acidic residues" evidence="1">
    <location>
        <begin position="1"/>
        <end position="12"/>
    </location>
</feature>
<comment type="caution">
    <text evidence="2">The sequence shown here is derived from an EMBL/GenBank/DDBJ whole genome shotgun (WGS) entry which is preliminary data.</text>
</comment>
<dbReference type="PANTHER" id="PTHR46328">
    <property type="entry name" value="FAR-RED IMPAIRED RESPONSIVE (FAR1) FAMILY PROTEIN-RELATED"/>
    <property type="match status" value="1"/>
</dbReference>